<keyword evidence="1" id="KW-1133">Transmembrane helix</keyword>
<accession>A0A3S9H8E5</accession>
<dbReference type="AlphaFoldDB" id="A0A3S9H8E5"/>
<dbReference type="Proteomes" id="UP000273326">
    <property type="component" value="Chromosome"/>
</dbReference>
<feature type="transmembrane region" description="Helical" evidence="1">
    <location>
        <begin position="83"/>
        <end position="100"/>
    </location>
</feature>
<feature type="transmembrane region" description="Helical" evidence="1">
    <location>
        <begin position="237"/>
        <end position="258"/>
    </location>
</feature>
<evidence type="ECO:0000313" key="3">
    <source>
        <dbReference type="Proteomes" id="UP000273326"/>
    </source>
</evidence>
<dbReference type="RefSeq" id="WP_126108704.1">
    <property type="nucleotide sequence ID" value="NZ_CP034465.1"/>
</dbReference>
<feature type="transmembrane region" description="Helical" evidence="1">
    <location>
        <begin position="349"/>
        <end position="366"/>
    </location>
</feature>
<evidence type="ECO:0008006" key="4">
    <source>
        <dbReference type="Google" id="ProtNLM"/>
    </source>
</evidence>
<feature type="transmembrane region" description="Helical" evidence="1">
    <location>
        <begin position="182"/>
        <end position="202"/>
    </location>
</feature>
<keyword evidence="1" id="KW-0472">Membrane</keyword>
<gene>
    <name evidence="2" type="ORF">EJN90_02405</name>
</gene>
<feature type="transmembrane region" description="Helical" evidence="1">
    <location>
        <begin position="863"/>
        <end position="881"/>
    </location>
</feature>
<sequence length="888" mass="102100">MEMQPIQKRTWLLYTLFFMGMVLFIYGYFMMTGTSFIWQGDGFSQHYQLFYDYVGKLQGLLAGNGFAFWDWTIGMGADTLISYGYYVVGDPFVYLGILFPESLRELAYHLLLLARLWCIGASFLFYAQKIKLSHKAGVLGAIMYAFSHYAIYNVTRHPFFLLPLVWYPLLCLGVEKILRKESAALFTVMVAVSAIANFYFFYKLTLLVLLYGMVRYGFLYGFHSWRETFRMIWQCVLSYLIGVMLSAVIFLPIAGGFLNASRSPEGTATSLLYYPLEYYGLLLVNFFTPGSAFWTVGGFSIFTLFSLFFLWKRRRHDPALLTVLLILGIFTLMPFFGSVMNGFAGPYNRFTFAIPFYLAIASGRFLEERERMKKKEFYWMSGGLLFFTILYIAAMLVYGDLLVFSLPIVIGWILWSLLIWEHRVKKGNATNLLLIFVAINMAGNAMAFYYPIGRNTMNTMLDYGKAEESYADLFAGLEKNLPQNEWYRVGVTSRDNHVKNQFTYLNLMGLNSYLSITDGDISQFAEELEVGSFQLIQPLRNGFDGHRIVNHLLGVRFILTNQENVAYLPEGYDIIHEKDGYVVAETKNAYPFAYVENTYLPYSRFAKLNPIEKEAFLAKGIVLDDEIEIAGLHLFDEEIGVDIIPFEVVERENLSEQEGNSFEVTEEKAQVTLKMLDSKELIGKELFVYLEGLQYEPYEDHTLLNQEDTSYWTRVKMGDLEKSIGQSDQYSFSSYFHRETMLFNMGYVEEVEDELTIQFDDTGHYEVENVTLYALPVSQEEDEKVASQKWDNALKLHTFDNERIEGMIQQDNPGLLVLSIPYTKGWKASINGEKIDTVKTNLGFIGVPLSSGKSEVVLQYQTPLLRTGMLLSFIGFVLLVYKHRSQLK</sequence>
<dbReference type="PANTHER" id="PTHR38454:SF1">
    <property type="entry name" value="INTEGRAL MEMBRANE PROTEIN"/>
    <property type="match status" value="1"/>
</dbReference>
<dbReference type="KEGG" id="jeh:EJN90_02405"/>
<feature type="transmembrane region" description="Helical" evidence="1">
    <location>
        <begin position="12"/>
        <end position="38"/>
    </location>
</feature>
<dbReference type="EMBL" id="CP034465">
    <property type="protein sequence ID" value="AZP03613.1"/>
    <property type="molecule type" value="Genomic_DNA"/>
</dbReference>
<dbReference type="PANTHER" id="PTHR38454">
    <property type="entry name" value="INTEGRAL MEMBRANE PROTEIN-RELATED"/>
    <property type="match status" value="1"/>
</dbReference>
<name>A0A3S9H8E5_9LACT</name>
<protein>
    <recommendedName>
        <fullName evidence="4">YfhO family protein</fullName>
    </recommendedName>
</protein>
<feature type="transmembrane region" description="Helical" evidence="1">
    <location>
        <begin position="278"/>
        <end position="311"/>
    </location>
</feature>
<feature type="transmembrane region" description="Helical" evidence="1">
    <location>
        <begin position="208"/>
        <end position="225"/>
    </location>
</feature>
<feature type="transmembrane region" description="Helical" evidence="1">
    <location>
        <begin position="432"/>
        <end position="452"/>
    </location>
</feature>
<feature type="transmembrane region" description="Helical" evidence="1">
    <location>
        <begin position="402"/>
        <end position="420"/>
    </location>
</feature>
<feature type="transmembrane region" description="Helical" evidence="1">
    <location>
        <begin position="318"/>
        <end position="337"/>
    </location>
</feature>
<evidence type="ECO:0000256" key="1">
    <source>
        <dbReference type="SAM" id="Phobius"/>
    </source>
</evidence>
<reference evidence="3" key="1">
    <citation type="submission" date="2018-12" db="EMBL/GenBank/DDBJ databases">
        <title>Complete genome sequencing of Jeotgalibaca sp. H21T32.</title>
        <authorList>
            <person name="Bae J.-W."/>
            <person name="Lee S.-Y."/>
        </authorList>
    </citation>
    <scope>NUCLEOTIDE SEQUENCE [LARGE SCALE GENOMIC DNA]</scope>
    <source>
        <strain evidence="3">H21T32</strain>
    </source>
</reference>
<dbReference type="Pfam" id="PF09586">
    <property type="entry name" value="YfhO"/>
    <property type="match status" value="1"/>
</dbReference>
<feature type="transmembrane region" description="Helical" evidence="1">
    <location>
        <begin position="158"/>
        <end position="175"/>
    </location>
</feature>
<feature type="transmembrane region" description="Helical" evidence="1">
    <location>
        <begin position="106"/>
        <end position="127"/>
    </location>
</feature>
<keyword evidence="3" id="KW-1185">Reference proteome</keyword>
<dbReference type="InterPro" id="IPR018580">
    <property type="entry name" value="Uncharacterised_YfhO"/>
</dbReference>
<dbReference type="OrthoDB" id="9815466at2"/>
<proteinExistence type="predicted"/>
<keyword evidence="1" id="KW-0812">Transmembrane</keyword>
<feature type="transmembrane region" description="Helical" evidence="1">
    <location>
        <begin position="378"/>
        <end position="396"/>
    </location>
</feature>
<organism evidence="2 3">
    <name type="scientific">Jeotgalibaca ciconiae</name>
    <dbReference type="NCBI Taxonomy" id="2496265"/>
    <lineage>
        <taxon>Bacteria</taxon>
        <taxon>Bacillati</taxon>
        <taxon>Bacillota</taxon>
        <taxon>Bacilli</taxon>
        <taxon>Lactobacillales</taxon>
        <taxon>Carnobacteriaceae</taxon>
        <taxon>Jeotgalibaca</taxon>
    </lineage>
</organism>
<evidence type="ECO:0000313" key="2">
    <source>
        <dbReference type="EMBL" id="AZP03613.1"/>
    </source>
</evidence>